<dbReference type="PANTHER" id="PTHR21535:SF92">
    <property type="entry name" value="CATION TRANSPORTER"/>
    <property type="match status" value="1"/>
</dbReference>
<sequence>MKARRHRKALTAETPFTYALLGNIDIHDNDLFNFTGVRECGAAGSYVGLQRIDETRRHHPPRRRSSYLHFQDPSSSYEAHVDAEDSLLTSSFFASVEDSAERVWLISQLGSAAAPSGRNFHTPVSPMYSSPLGVDDENASRWLDVQTSNRSLIIDVLSYFPVTQDTVEQCCYSDDMDRIVAHPNLGYFFFNLVCTPVGHDNEMDGPRAAKSVSQRRLEAAMNTQSSAFSSMSTSVSVIVFPNWIITVHEEPFHELDDLLRFIHMNCVSQSVTCNGRPRPVQRMTTPFIFSSLLQIVVGHQLDTVSMIRAVDMVGKLVFLPKHNEQHNDEVVERLTNVRRCFAGYAAELMRREHIVSVLLQPHMMNSFFTRCRVVRGQLEGVQSYLLRMCDEVSDCRDTVALTNWYHNVTVTWDVLERGNRALRQMVLFAELINILYPVITLQTIYAMNVPLPYSYEAEPPSTTLIPFLVILAIVMLCFVACLRILYVLRRRRHWSTRMLAE</sequence>
<dbReference type="InterPro" id="IPR045861">
    <property type="entry name" value="CorA_cytoplasmic_dom"/>
</dbReference>
<feature type="transmembrane region" description="Helical" evidence="2">
    <location>
        <begin position="425"/>
        <end position="445"/>
    </location>
</feature>
<keyword evidence="2" id="KW-0812">Transmembrane</keyword>
<name>G0U6K4_TRYVY</name>
<gene>
    <name evidence="3" type="ORF">TVY486_1005590</name>
</gene>
<evidence type="ECO:0000256" key="1">
    <source>
        <dbReference type="SAM" id="MobiDB-lite"/>
    </source>
</evidence>
<keyword evidence="2" id="KW-0472">Membrane</keyword>
<evidence type="ECO:0000256" key="2">
    <source>
        <dbReference type="SAM" id="Phobius"/>
    </source>
</evidence>
<feature type="compositionally biased region" description="Basic residues" evidence="1">
    <location>
        <begin position="57"/>
        <end position="66"/>
    </location>
</feature>
<accession>G0U6K4</accession>
<feature type="transmembrane region" description="Helical" evidence="2">
    <location>
        <begin position="465"/>
        <end position="488"/>
    </location>
</feature>
<evidence type="ECO:0000313" key="3">
    <source>
        <dbReference type="EMBL" id="CCC51508.1"/>
    </source>
</evidence>
<protein>
    <submittedName>
        <fullName evidence="3">Uncharacterized protein</fullName>
    </submittedName>
</protein>
<dbReference type="Gene3D" id="3.30.460.20">
    <property type="entry name" value="CorA soluble domain-like"/>
    <property type="match status" value="1"/>
</dbReference>
<feature type="region of interest" description="Disordered" evidence="1">
    <location>
        <begin position="52"/>
        <end position="71"/>
    </location>
</feature>
<reference evidence="3" key="1">
    <citation type="journal article" date="2012" name="Proc. Natl. Acad. Sci. U.S.A.">
        <title>Antigenic diversity is generated by distinct evolutionary mechanisms in African trypanosome species.</title>
        <authorList>
            <person name="Jackson A.P."/>
            <person name="Berry A."/>
            <person name="Aslett M."/>
            <person name="Allison H.C."/>
            <person name="Burton P."/>
            <person name="Vavrova-Anderson J."/>
            <person name="Brown R."/>
            <person name="Browne H."/>
            <person name="Corton N."/>
            <person name="Hauser H."/>
            <person name="Gamble J."/>
            <person name="Gilderthorp R."/>
            <person name="Marcello L."/>
            <person name="McQuillan J."/>
            <person name="Otto T.D."/>
            <person name="Quail M.A."/>
            <person name="Sanders M.J."/>
            <person name="van Tonder A."/>
            <person name="Ginger M.L."/>
            <person name="Field M.C."/>
            <person name="Barry J.D."/>
            <person name="Hertz-Fowler C."/>
            <person name="Berriman M."/>
        </authorList>
    </citation>
    <scope>NUCLEOTIDE SEQUENCE</scope>
    <source>
        <strain evidence="3">Y486</strain>
    </source>
</reference>
<keyword evidence="2" id="KW-1133">Transmembrane helix</keyword>
<dbReference type="EMBL" id="HE573026">
    <property type="protein sequence ID" value="CCC51508.1"/>
    <property type="molecule type" value="Genomic_DNA"/>
</dbReference>
<dbReference type="PANTHER" id="PTHR21535">
    <property type="entry name" value="MAGNESIUM AND COBALT TRANSPORT PROTEIN/MITOCHONDRIAL IMPORT INNER MEMBRANE TRANSLOCASE SUBUNIT TIM8"/>
    <property type="match status" value="1"/>
</dbReference>
<dbReference type="SUPFAM" id="SSF143865">
    <property type="entry name" value="CorA soluble domain-like"/>
    <property type="match status" value="1"/>
</dbReference>
<proteinExistence type="predicted"/>
<organism evidence="3">
    <name type="scientific">Trypanosoma vivax (strain Y486)</name>
    <dbReference type="NCBI Taxonomy" id="1055687"/>
    <lineage>
        <taxon>Eukaryota</taxon>
        <taxon>Discoba</taxon>
        <taxon>Euglenozoa</taxon>
        <taxon>Kinetoplastea</taxon>
        <taxon>Metakinetoplastina</taxon>
        <taxon>Trypanosomatida</taxon>
        <taxon>Trypanosomatidae</taxon>
        <taxon>Trypanosoma</taxon>
        <taxon>Duttonella</taxon>
    </lineage>
</organism>
<dbReference type="VEuPathDB" id="TriTrypDB:TvY486_1005590"/>
<dbReference type="AlphaFoldDB" id="G0U6K4"/>